<organism evidence="6 7">
    <name type="scientific">Janthinobacterium fluminis</name>
    <dbReference type="NCBI Taxonomy" id="2987524"/>
    <lineage>
        <taxon>Bacteria</taxon>
        <taxon>Pseudomonadati</taxon>
        <taxon>Pseudomonadota</taxon>
        <taxon>Betaproteobacteria</taxon>
        <taxon>Burkholderiales</taxon>
        <taxon>Oxalobacteraceae</taxon>
        <taxon>Janthinobacterium</taxon>
    </lineage>
</organism>
<keyword evidence="2 4" id="KW-0238">DNA-binding</keyword>
<feature type="DNA-binding region" description="H-T-H motif" evidence="4">
    <location>
        <begin position="60"/>
        <end position="79"/>
    </location>
</feature>
<protein>
    <submittedName>
        <fullName evidence="6">TetR/AcrR family transcriptional regulator</fullName>
    </submittedName>
</protein>
<evidence type="ECO:0000259" key="5">
    <source>
        <dbReference type="PROSITE" id="PS50977"/>
    </source>
</evidence>
<keyword evidence="1" id="KW-0805">Transcription regulation</keyword>
<keyword evidence="7" id="KW-1185">Reference proteome</keyword>
<dbReference type="SUPFAM" id="SSF48498">
    <property type="entry name" value="Tetracyclin repressor-like, C-terminal domain"/>
    <property type="match status" value="1"/>
</dbReference>
<dbReference type="PROSITE" id="PS50977">
    <property type="entry name" value="HTH_TETR_2"/>
    <property type="match status" value="1"/>
</dbReference>
<sequence length="242" mass="25413">MDSTSTLHYDGNAVNYYITFVILRKFKMVRYTQGHKEETRARIVDAAGRGFRKQGYAGIGVDGLAREAGVTHGGFYGHFGSKAEAFVAAVAAGLQELRAGVEAVRAEHGAGWVGAFAAFYMGRKRTCNLADACTLPSLSVEIERSDPAARAAYQTELLRVMEAVAAGLPGETDAERTARAWVLLSLLAGGVTLARAVPDQAVAEQIAAAIQKAASVFAESGSFDAAAASTEALDPGQPISKA</sequence>
<evidence type="ECO:0000256" key="4">
    <source>
        <dbReference type="PROSITE-ProRule" id="PRU00335"/>
    </source>
</evidence>
<dbReference type="Gene3D" id="1.10.10.60">
    <property type="entry name" value="Homeodomain-like"/>
    <property type="match status" value="1"/>
</dbReference>
<dbReference type="SUPFAM" id="SSF46689">
    <property type="entry name" value="Homeodomain-like"/>
    <property type="match status" value="1"/>
</dbReference>
<evidence type="ECO:0000313" key="7">
    <source>
        <dbReference type="Proteomes" id="UP001221208"/>
    </source>
</evidence>
<keyword evidence="3" id="KW-0804">Transcription</keyword>
<comment type="caution">
    <text evidence="6">The sequence shown here is derived from an EMBL/GenBank/DDBJ whole genome shotgun (WGS) entry which is preliminary data.</text>
</comment>
<dbReference type="InterPro" id="IPR001647">
    <property type="entry name" value="HTH_TetR"/>
</dbReference>
<dbReference type="InterPro" id="IPR036271">
    <property type="entry name" value="Tet_transcr_reg_TetR-rel_C_sf"/>
</dbReference>
<gene>
    <name evidence="6" type="ORF">OIK44_04800</name>
</gene>
<dbReference type="Pfam" id="PF00440">
    <property type="entry name" value="TetR_N"/>
    <property type="match status" value="1"/>
</dbReference>
<proteinExistence type="predicted"/>
<evidence type="ECO:0000256" key="1">
    <source>
        <dbReference type="ARBA" id="ARBA00023015"/>
    </source>
</evidence>
<evidence type="ECO:0000256" key="3">
    <source>
        <dbReference type="ARBA" id="ARBA00023163"/>
    </source>
</evidence>
<dbReference type="EMBL" id="JAQQXR010000001">
    <property type="protein sequence ID" value="MDC8756905.1"/>
    <property type="molecule type" value="Genomic_DNA"/>
</dbReference>
<accession>A0ABT5JVZ3</accession>
<reference evidence="6 7" key="1">
    <citation type="submission" date="2022-10" db="EMBL/GenBank/DDBJ databases">
        <title>Janthinobacterium sp. hw3 Genome sequencing.</title>
        <authorList>
            <person name="Park S."/>
        </authorList>
    </citation>
    <scope>NUCLEOTIDE SEQUENCE [LARGE SCALE GENOMIC DNA]</scope>
    <source>
        <strain evidence="7">hw3</strain>
    </source>
</reference>
<name>A0ABT5JVZ3_9BURK</name>
<feature type="domain" description="HTH tetR-type" evidence="5">
    <location>
        <begin position="37"/>
        <end position="97"/>
    </location>
</feature>
<dbReference type="PANTHER" id="PTHR47506:SF7">
    <property type="entry name" value="TRANSCRIPTIONAL REGULATORY PROTEIN"/>
    <property type="match status" value="1"/>
</dbReference>
<dbReference type="PRINTS" id="PR00455">
    <property type="entry name" value="HTHTETR"/>
</dbReference>
<dbReference type="RefSeq" id="WP_273669564.1">
    <property type="nucleotide sequence ID" value="NZ_JAQQXR010000001.1"/>
</dbReference>
<dbReference type="PANTHER" id="PTHR47506">
    <property type="entry name" value="TRANSCRIPTIONAL REGULATORY PROTEIN"/>
    <property type="match status" value="1"/>
</dbReference>
<evidence type="ECO:0000256" key="2">
    <source>
        <dbReference type="ARBA" id="ARBA00023125"/>
    </source>
</evidence>
<dbReference type="Proteomes" id="UP001221208">
    <property type="component" value="Unassembled WGS sequence"/>
</dbReference>
<evidence type="ECO:0000313" key="6">
    <source>
        <dbReference type="EMBL" id="MDC8756905.1"/>
    </source>
</evidence>
<dbReference type="Gene3D" id="1.10.357.10">
    <property type="entry name" value="Tetracycline Repressor, domain 2"/>
    <property type="match status" value="1"/>
</dbReference>
<dbReference type="InterPro" id="IPR009057">
    <property type="entry name" value="Homeodomain-like_sf"/>
</dbReference>